<sequence>MTKTSFARWLEPGVGVNNKEEPRRDDIVLPCKIFLFFRKYLVSERTHIILSFWPKEVIFKPYNFKVQKVSRSAQNDIFGSFRSDTKYLDCMEIFILFKRVTGWH</sequence>
<evidence type="ECO:0000313" key="2">
    <source>
        <dbReference type="Proteomes" id="UP000242219"/>
    </source>
</evidence>
<keyword evidence="2" id="KW-1185">Reference proteome</keyword>
<dbReference type="Proteomes" id="UP000242219">
    <property type="component" value="Unassembled WGS sequence"/>
</dbReference>
<protein>
    <submittedName>
        <fullName evidence="1">Uncharacterized protein</fullName>
    </submittedName>
</protein>
<dbReference type="AlphaFoldDB" id="A0A1V6LYD0"/>
<accession>A0A1V6LYD0</accession>
<organism evidence="1 2">
    <name type="scientific">Candidatus Brocadia sapporoensis</name>
    <dbReference type="NCBI Taxonomy" id="392547"/>
    <lineage>
        <taxon>Bacteria</taxon>
        <taxon>Pseudomonadati</taxon>
        <taxon>Planctomycetota</taxon>
        <taxon>Candidatus Brocadiia</taxon>
        <taxon>Candidatus Brocadiales</taxon>
        <taxon>Candidatus Brocadiaceae</taxon>
        <taxon>Candidatus Brocadia</taxon>
    </lineage>
</organism>
<reference evidence="1 2" key="1">
    <citation type="journal article" date="2016" name="Genome Announc.">
        <title>Draft Genome Sequence of the Anaerobic Ammonium-Oxidizing Bacterium 'Candidatus Brocadia sp. 40'.</title>
        <authorList>
            <person name="Ali M."/>
            <person name="Haroon M.F."/>
            <person name="Narita Y."/>
            <person name="Zhang L."/>
            <person name="Rangel Shaw D."/>
            <person name="Okabe S."/>
            <person name="Saikaly P.E."/>
        </authorList>
    </citation>
    <scope>NUCLEOTIDE SEQUENCE [LARGE SCALE GENOMIC DNA]</scope>
    <source>
        <strain evidence="1 2">40</strain>
    </source>
</reference>
<comment type="caution">
    <text evidence="1">The sequence shown here is derived from an EMBL/GenBank/DDBJ whole genome shotgun (WGS) entry which is preliminary data.</text>
</comment>
<name>A0A1V6LYD0_9BACT</name>
<dbReference type="EMBL" id="MJUW02000103">
    <property type="protein sequence ID" value="OQD45126.1"/>
    <property type="molecule type" value="Genomic_DNA"/>
</dbReference>
<proteinExistence type="predicted"/>
<evidence type="ECO:0000313" key="1">
    <source>
        <dbReference type="EMBL" id="OQD45126.1"/>
    </source>
</evidence>
<gene>
    <name evidence="1" type="ORF">BIY37_10140</name>
</gene>